<name>A0ABR7REV7_9PROT</name>
<organism evidence="1 2">
    <name type="scientific">Pseudoroseomonas ludipueritiae</name>
    <dbReference type="NCBI Taxonomy" id="198093"/>
    <lineage>
        <taxon>Bacteria</taxon>
        <taxon>Pseudomonadati</taxon>
        <taxon>Pseudomonadota</taxon>
        <taxon>Alphaproteobacteria</taxon>
        <taxon>Acetobacterales</taxon>
        <taxon>Acetobacteraceae</taxon>
        <taxon>Pseudoroseomonas</taxon>
    </lineage>
</organism>
<dbReference type="SUPFAM" id="SSF55785">
    <property type="entry name" value="PYP-like sensor domain (PAS domain)"/>
    <property type="match status" value="1"/>
</dbReference>
<proteinExistence type="predicted"/>
<dbReference type="InterPro" id="IPR035965">
    <property type="entry name" value="PAS-like_dom_sf"/>
</dbReference>
<dbReference type="EMBL" id="JACTUZ010000253">
    <property type="protein sequence ID" value="MBC9180194.1"/>
    <property type="molecule type" value="Genomic_DNA"/>
</dbReference>
<comment type="caution">
    <text evidence="1">The sequence shown here is derived from an EMBL/GenBank/DDBJ whole genome shotgun (WGS) entry which is preliminary data.</text>
</comment>
<protein>
    <recommendedName>
        <fullName evidence="3">PAC domain-containing protein</fullName>
    </recommendedName>
</protein>
<keyword evidence="2" id="KW-1185">Reference proteome</keyword>
<reference evidence="1 2" key="1">
    <citation type="journal article" date="2009" name="Int. J. Syst. Evol. Microbiol.">
        <title>Transfer of Teichococcus ludipueritiae and Muricoccus roseus to the genus Roseomonas, as Roseomonas ludipueritiae comb. nov. and Roseomonas rosea comb. nov., respectively, and emended description of the genus Roseomonas.</title>
        <authorList>
            <person name="Sanchez-Porro C."/>
            <person name="Gallego V."/>
            <person name="Busse H.J."/>
            <person name="Kampfer P."/>
            <person name="Ventosa A."/>
        </authorList>
    </citation>
    <scope>NUCLEOTIDE SEQUENCE [LARGE SCALE GENOMIC DNA]</scope>
    <source>
        <strain evidence="1 2">DSM 14915</strain>
    </source>
</reference>
<gene>
    <name evidence="1" type="ORF">IBL25_24925</name>
</gene>
<dbReference type="Gene3D" id="3.30.450.20">
    <property type="entry name" value="PAS domain"/>
    <property type="match status" value="1"/>
</dbReference>
<accession>A0ABR7REV7</accession>
<sequence length="150" mass="17140">MTDAEGAVTYYNKACISFAGRRPMLRQDNWCVTWRLYTEEGEYLPHDQCPMAVAIREKRAIRGVQAVAERPDGSYVSFRPFPTPLLDEEGRLRGAINLLFDLSGPEQARGLRARAEKCRRFVNLMPGQQDALLSMAADYEERAGRIERRN</sequence>
<dbReference type="Proteomes" id="UP000603940">
    <property type="component" value="Unassembled WGS sequence"/>
</dbReference>
<evidence type="ECO:0000313" key="2">
    <source>
        <dbReference type="Proteomes" id="UP000603940"/>
    </source>
</evidence>
<evidence type="ECO:0008006" key="3">
    <source>
        <dbReference type="Google" id="ProtNLM"/>
    </source>
</evidence>
<evidence type="ECO:0000313" key="1">
    <source>
        <dbReference type="EMBL" id="MBC9180194.1"/>
    </source>
</evidence>